<dbReference type="Proteomes" id="UP001431776">
    <property type="component" value="Unassembled WGS sequence"/>
</dbReference>
<protein>
    <submittedName>
        <fullName evidence="1">Type I-C CRISPR-associated protein Cas8c/Csd1</fullName>
    </submittedName>
</protein>
<gene>
    <name evidence="1" type="ORF">QJ522_03385</name>
</gene>
<evidence type="ECO:0000313" key="2">
    <source>
        <dbReference type="Proteomes" id="UP001431776"/>
    </source>
</evidence>
<organism evidence="1 2">
    <name type="scientific">Anaerobaca lacustris</name>
    <dbReference type="NCBI Taxonomy" id="3044600"/>
    <lineage>
        <taxon>Bacteria</taxon>
        <taxon>Pseudomonadati</taxon>
        <taxon>Planctomycetota</taxon>
        <taxon>Phycisphaerae</taxon>
        <taxon>Sedimentisphaerales</taxon>
        <taxon>Anaerobacaceae</taxon>
        <taxon>Anaerobaca</taxon>
    </lineage>
</organism>
<proteinExistence type="predicted"/>
<reference evidence="1" key="1">
    <citation type="submission" date="2023-05" db="EMBL/GenBank/DDBJ databases">
        <title>Anaerotaeda fermentans gen. nov., sp. nov., a novel anaerobic planctomycete of the new family within the order Sedimentisphaerales isolated from Taman Peninsula, Russia.</title>
        <authorList>
            <person name="Khomyakova M.A."/>
            <person name="Merkel A.Y."/>
            <person name="Slobodkin A.I."/>
        </authorList>
    </citation>
    <scope>NUCLEOTIDE SEQUENCE</scope>
    <source>
        <strain evidence="1">M17dextr</strain>
    </source>
</reference>
<evidence type="ECO:0000313" key="1">
    <source>
        <dbReference type="EMBL" id="MDI6448077.1"/>
    </source>
</evidence>
<comment type="caution">
    <text evidence="1">The sequence shown here is derived from an EMBL/GenBank/DDBJ whole genome shotgun (WGS) entry which is preliminary data.</text>
</comment>
<name>A0AAW6TUE0_9BACT</name>
<dbReference type="AlphaFoldDB" id="A0AAW6TUE0"/>
<accession>A0AAW6TUE0</accession>
<sequence>MILQALKEYYDRKAADPEARMAPAGFEWKEIPFVVSLGQDGTPISLSSTYEGEGRQRRAKSFLVPQAVKKTIGMANGQHASGRD</sequence>
<keyword evidence="2" id="KW-1185">Reference proteome</keyword>
<dbReference type="RefSeq" id="WP_349243487.1">
    <property type="nucleotide sequence ID" value="NZ_JASCXX010000003.1"/>
</dbReference>
<dbReference type="InterPro" id="IPR010144">
    <property type="entry name" value="CRISPR-assoc_prot_Csd1-typ"/>
</dbReference>
<dbReference type="Pfam" id="PF09709">
    <property type="entry name" value="Cas_Csd1"/>
    <property type="match status" value="1"/>
</dbReference>
<dbReference type="EMBL" id="JASCXX010000003">
    <property type="protein sequence ID" value="MDI6448077.1"/>
    <property type="molecule type" value="Genomic_DNA"/>
</dbReference>